<protein>
    <submittedName>
        <fullName evidence="3">Uncharacterized protein</fullName>
    </submittedName>
</protein>
<organism evidence="4">
    <name type="scientific">Spathaspora passalidarum (strain NRRL Y-27907 / 11-Y1)</name>
    <dbReference type="NCBI Taxonomy" id="619300"/>
    <lineage>
        <taxon>Eukaryota</taxon>
        <taxon>Fungi</taxon>
        <taxon>Dikarya</taxon>
        <taxon>Ascomycota</taxon>
        <taxon>Saccharomycotina</taxon>
        <taxon>Pichiomycetes</taxon>
        <taxon>Debaryomycetaceae</taxon>
        <taxon>Spathaspora</taxon>
    </lineage>
</organism>
<keyword evidence="2" id="KW-0472">Membrane</keyword>
<evidence type="ECO:0000313" key="4">
    <source>
        <dbReference type="Proteomes" id="UP000000709"/>
    </source>
</evidence>
<keyword evidence="2" id="KW-0812">Transmembrane</keyword>
<dbReference type="GeneID" id="18872318"/>
<dbReference type="HOGENOM" id="CLU_1563849_0_0_1"/>
<sequence length="171" mass="19535">MMKQDSMSRIEHLEQERDLLKQTLESEEKPEETEEITTDDVNTAINGFIMDLSRTPSVRETNRKKHEVDNSDKVSIELTPPVSDDEKEEESIQAQDVQNSNSTLDLVSAEISNTYSNDVEPFPKVHDQTHEEVVAVKKKFKLENEEFKQVRAIAIAISGVLIGYFIRRLTG</sequence>
<evidence type="ECO:0000256" key="1">
    <source>
        <dbReference type="SAM" id="MobiDB-lite"/>
    </source>
</evidence>
<dbReference type="Proteomes" id="UP000000709">
    <property type="component" value="Unassembled WGS sequence"/>
</dbReference>
<evidence type="ECO:0000256" key="2">
    <source>
        <dbReference type="SAM" id="Phobius"/>
    </source>
</evidence>
<feature type="transmembrane region" description="Helical" evidence="2">
    <location>
        <begin position="149"/>
        <end position="166"/>
    </location>
</feature>
<gene>
    <name evidence="3" type="ORF">SPAPADRAFT_58093</name>
</gene>
<feature type="compositionally biased region" description="Basic and acidic residues" evidence="1">
    <location>
        <begin position="1"/>
        <end position="27"/>
    </location>
</feature>
<reference evidence="3 4" key="1">
    <citation type="journal article" date="2011" name="Proc. Natl. Acad. Sci. U.S.A.">
        <title>Comparative genomics of xylose-fermenting fungi for enhanced biofuel production.</title>
        <authorList>
            <person name="Wohlbach D.J."/>
            <person name="Kuo A."/>
            <person name="Sato T.K."/>
            <person name="Potts K.M."/>
            <person name="Salamov A.A."/>
            <person name="LaButti K.M."/>
            <person name="Sun H."/>
            <person name="Clum A."/>
            <person name="Pangilinan J.L."/>
            <person name="Lindquist E.A."/>
            <person name="Lucas S."/>
            <person name="Lapidus A."/>
            <person name="Jin M."/>
            <person name="Gunawan C."/>
            <person name="Balan V."/>
            <person name="Dale B.E."/>
            <person name="Jeffries T.W."/>
            <person name="Zinkel R."/>
            <person name="Barry K.W."/>
            <person name="Grigoriev I.V."/>
            <person name="Gasch A.P."/>
        </authorList>
    </citation>
    <scope>NUCLEOTIDE SEQUENCE [LARGE SCALE GENOMIC DNA]</scope>
    <source>
        <strain evidence="4">NRRL Y-27907 / 11-Y1</strain>
    </source>
</reference>
<proteinExistence type="predicted"/>
<keyword evidence="2" id="KW-1133">Transmembrane helix</keyword>
<dbReference type="STRING" id="619300.G3AFI1"/>
<dbReference type="EMBL" id="GL996499">
    <property type="protein sequence ID" value="EGW34970.1"/>
    <property type="molecule type" value="Genomic_DNA"/>
</dbReference>
<dbReference type="RefSeq" id="XP_007372382.1">
    <property type="nucleotide sequence ID" value="XM_007372320.1"/>
</dbReference>
<feature type="compositionally biased region" description="Basic and acidic residues" evidence="1">
    <location>
        <begin position="66"/>
        <end position="75"/>
    </location>
</feature>
<dbReference type="InParanoid" id="G3AFI1"/>
<dbReference type="AlphaFoldDB" id="G3AFI1"/>
<accession>G3AFI1</accession>
<feature type="compositionally biased region" description="Acidic residues" evidence="1">
    <location>
        <begin position="28"/>
        <end position="38"/>
    </location>
</feature>
<feature type="region of interest" description="Disordered" evidence="1">
    <location>
        <begin position="1"/>
        <end position="102"/>
    </location>
</feature>
<evidence type="ECO:0000313" key="3">
    <source>
        <dbReference type="EMBL" id="EGW34970.1"/>
    </source>
</evidence>
<dbReference type="KEGG" id="spaa:SPAPADRAFT_58093"/>
<keyword evidence="4" id="KW-1185">Reference proteome</keyword>
<name>G3AFI1_SPAPN</name>
<feature type="compositionally biased region" description="Polar residues" evidence="1">
    <location>
        <begin position="92"/>
        <end position="102"/>
    </location>
</feature>